<reference evidence="7" key="1">
    <citation type="journal article" date="2019" name="Int. J. Syst. Evol. Microbiol.">
        <title>The Global Catalogue of Microorganisms (GCM) 10K type strain sequencing project: providing services to taxonomists for standard genome sequencing and annotation.</title>
        <authorList>
            <consortium name="The Broad Institute Genomics Platform"/>
            <consortium name="The Broad Institute Genome Sequencing Center for Infectious Disease"/>
            <person name="Wu L."/>
            <person name="Ma J."/>
        </authorList>
    </citation>
    <scope>NUCLEOTIDE SEQUENCE [LARGE SCALE GENOMIC DNA]</scope>
    <source>
        <strain evidence="7">CCM 7043</strain>
    </source>
</reference>
<dbReference type="PANTHER" id="PTHR42738:SF7">
    <property type="entry name" value="HYDROXYMETHYLGLUTARYL-COA LYASE"/>
    <property type="match status" value="1"/>
</dbReference>
<dbReference type="InterPro" id="IPR013785">
    <property type="entry name" value="Aldolase_TIM"/>
</dbReference>
<feature type="compositionally biased region" description="Basic and acidic residues" evidence="4">
    <location>
        <begin position="382"/>
        <end position="394"/>
    </location>
</feature>
<evidence type="ECO:0000256" key="1">
    <source>
        <dbReference type="ARBA" id="ARBA00009405"/>
    </source>
</evidence>
<proteinExistence type="inferred from homology"/>
<feature type="region of interest" description="Disordered" evidence="4">
    <location>
        <begin position="371"/>
        <end position="394"/>
    </location>
</feature>
<dbReference type="Proteomes" id="UP001597114">
    <property type="component" value="Unassembled WGS sequence"/>
</dbReference>
<comment type="similarity">
    <text evidence="1">Belongs to the HMG-CoA lyase family.</text>
</comment>
<dbReference type="PANTHER" id="PTHR42738">
    <property type="entry name" value="HYDROXYMETHYLGLUTARYL-COA LYASE"/>
    <property type="match status" value="1"/>
</dbReference>
<keyword evidence="2" id="KW-0479">Metal-binding</keyword>
<dbReference type="Pfam" id="PF00682">
    <property type="entry name" value="HMGL-like"/>
    <property type="match status" value="1"/>
</dbReference>
<protein>
    <submittedName>
        <fullName evidence="6">Citramalate synthase</fullName>
    </submittedName>
</protein>
<evidence type="ECO:0000256" key="2">
    <source>
        <dbReference type="ARBA" id="ARBA00022723"/>
    </source>
</evidence>
<dbReference type="InterPro" id="IPR000891">
    <property type="entry name" value="PYR_CT"/>
</dbReference>
<dbReference type="InterPro" id="IPR043594">
    <property type="entry name" value="HMGL"/>
</dbReference>
<sequence>MTSTEGTLTGRLPGTIAGPPGFPDVVLVEEGMREGLQIEDAGVPVKDKIRLLDALSATGLRRIVVGSFVSPKWTPQMAGIDEIVEGFTPAPGVTYTALALNSRGVERRATYIPHKLSLEDERPFTRVHLCDVFAQRNTNRSQQQEIDTWSGIVERAAADGVTEAEMGVNAAWGSNWLGPFRHEQRMELLERQYAMWTDHGIAVTKVFLGDPMGWNLPHHVEADLRAIQERWPSVSTFHLHLHNTRGMAPISAYSALRTVGEHCTVILDASIGGMAGCPYCGNGRAAALTPTEDLVHLLDGLGFDTGVDLDKLIETVVLAEEILGHRLYGHVSKAGGCPQGAALYPMDLPFIETLEQAQHFRLGPPSYEGAMSPWKEPITSPFRKDPTTPRKDKA</sequence>
<comment type="caution">
    <text evidence="6">The sequence shown here is derived from an EMBL/GenBank/DDBJ whole genome shotgun (WGS) entry which is preliminary data.</text>
</comment>
<evidence type="ECO:0000256" key="3">
    <source>
        <dbReference type="ARBA" id="ARBA00023239"/>
    </source>
</evidence>
<name>A0ABW4ESC7_9PSEU</name>
<evidence type="ECO:0000313" key="6">
    <source>
        <dbReference type="EMBL" id="MFD1518479.1"/>
    </source>
</evidence>
<dbReference type="Gene3D" id="3.20.20.70">
    <property type="entry name" value="Aldolase class I"/>
    <property type="match status" value="1"/>
</dbReference>
<organism evidence="6 7">
    <name type="scientific">Pseudonocardia yunnanensis</name>
    <dbReference type="NCBI Taxonomy" id="58107"/>
    <lineage>
        <taxon>Bacteria</taxon>
        <taxon>Bacillati</taxon>
        <taxon>Actinomycetota</taxon>
        <taxon>Actinomycetes</taxon>
        <taxon>Pseudonocardiales</taxon>
        <taxon>Pseudonocardiaceae</taxon>
        <taxon>Pseudonocardia</taxon>
    </lineage>
</organism>
<evidence type="ECO:0000259" key="5">
    <source>
        <dbReference type="PROSITE" id="PS50991"/>
    </source>
</evidence>
<gene>
    <name evidence="6" type="ORF">ACFSJD_13350</name>
</gene>
<keyword evidence="7" id="KW-1185">Reference proteome</keyword>
<dbReference type="RefSeq" id="WP_344729720.1">
    <property type="nucleotide sequence ID" value="NZ_BAAAUS010000063.1"/>
</dbReference>
<dbReference type="SUPFAM" id="SSF51569">
    <property type="entry name" value="Aldolase"/>
    <property type="match status" value="1"/>
</dbReference>
<evidence type="ECO:0000256" key="4">
    <source>
        <dbReference type="SAM" id="MobiDB-lite"/>
    </source>
</evidence>
<dbReference type="PROSITE" id="PS50991">
    <property type="entry name" value="PYR_CT"/>
    <property type="match status" value="1"/>
</dbReference>
<feature type="domain" description="Pyruvate carboxyltransferase" evidence="5">
    <location>
        <begin position="25"/>
        <end position="313"/>
    </location>
</feature>
<evidence type="ECO:0000313" key="7">
    <source>
        <dbReference type="Proteomes" id="UP001597114"/>
    </source>
</evidence>
<keyword evidence="3" id="KW-0456">Lyase</keyword>
<accession>A0ABW4ESC7</accession>
<dbReference type="EMBL" id="JBHUCO010000013">
    <property type="protein sequence ID" value="MFD1518479.1"/>
    <property type="molecule type" value="Genomic_DNA"/>
</dbReference>